<dbReference type="SUPFAM" id="SSF82171">
    <property type="entry name" value="DPP6 N-terminal domain-like"/>
    <property type="match status" value="1"/>
</dbReference>
<protein>
    <recommendedName>
        <fullName evidence="7">Protein kinase domain-containing protein</fullName>
    </recommendedName>
</protein>
<dbReference type="PANTHER" id="PTHR43289:SF34">
    <property type="entry name" value="SERINE_THREONINE-PROTEIN KINASE YBDM-RELATED"/>
    <property type="match status" value="1"/>
</dbReference>
<evidence type="ECO:0000256" key="4">
    <source>
        <dbReference type="ARBA" id="ARBA00022840"/>
    </source>
</evidence>
<feature type="binding site" evidence="5">
    <location>
        <position position="43"/>
    </location>
    <ligand>
        <name>ATP</name>
        <dbReference type="ChEBI" id="CHEBI:30616"/>
    </ligand>
</feature>
<name>A0A840W992_9ACTN</name>
<evidence type="ECO:0000313" key="8">
    <source>
        <dbReference type="EMBL" id="MBB5493579.1"/>
    </source>
</evidence>
<keyword evidence="9" id="KW-1185">Reference proteome</keyword>
<comment type="caution">
    <text evidence="8">The sequence shown here is derived from an EMBL/GenBank/DDBJ whole genome shotgun (WGS) entry which is preliminary data.</text>
</comment>
<dbReference type="InterPro" id="IPR017441">
    <property type="entry name" value="Protein_kinase_ATP_BS"/>
</dbReference>
<dbReference type="Gene3D" id="3.30.200.20">
    <property type="entry name" value="Phosphorylase Kinase, domain 1"/>
    <property type="match status" value="1"/>
</dbReference>
<dbReference type="InterPro" id="IPR015943">
    <property type="entry name" value="WD40/YVTN_repeat-like_dom_sf"/>
</dbReference>
<dbReference type="PANTHER" id="PTHR43289">
    <property type="entry name" value="MITOGEN-ACTIVATED PROTEIN KINASE KINASE KINASE 20-RELATED"/>
    <property type="match status" value="1"/>
</dbReference>
<keyword evidence="4 5" id="KW-0067">ATP-binding</keyword>
<dbReference type="SMART" id="SM00220">
    <property type="entry name" value="S_TKc"/>
    <property type="match status" value="1"/>
</dbReference>
<dbReference type="Proteomes" id="UP000579647">
    <property type="component" value="Unassembled WGS sequence"/>
</dbReference>
<dbReference type="PROSITE" id="PS50011">
    <property type="entry name" value="PROTEIN_KINASE_DOM"/>
    <property type="match status" value="1"/>
</dbReference>
<evidence type="ECO:0000256" key="2">
    <source>
        <dbReference type="ARBA" id="ARBA00022741"/>
    </source>
</evidence>
<dbReference type="Gene3D" id="2.130.10.10">
    <property type="entry name" value="YVTN repeat-like/Quinoprotein amine dehydrogenase"/>
    <property type="match status" value="2"/>
</dbReference>
<dbReference type="GO" id="GO:0004674">
    <property type="term" value="F:protein serine/threonine kinase activity"/>
    <property type="evidence" value="ECO:0007669"/>
    <property type="project" value="TreeGrafter"/>
</dbReference>
<dbReference type="PROSITE" id="PS00108">
    <property type="entry name" value="PROTEIN_KINASE_ST"/>
    <property type="match status" value="1"/>
</dbReference>
<dbReference type="Pfam" id="PF00069">
    <property type="entry name" value="Pkinase"/>
    <property type="match status" value="1"/>
</dbReference>
<keyword evidence="3" id="KW-0418">Kinase</keyword>
<dbReference type="InterPro" id="IPR011009">
    <property type="entry name" value="Kinase-like_dom_sf"/>
</dbReference>
<evidence type="ECO:0000256" key="6">
    <source>
        <dbReference type="SAM" id="MobiDB-lite"/>
    </source>
</evidence>
<dbReference type="InterPro" id="IPR000719">
    <property type="entry name" value="Prot_kinase_dom"/>
</dbReference>
<dbReference type="AlphaFoldDB" id="A0A840W992"/>
<reference evidence="8 9" key="1">
    <citation type="submission" date="2020-08" db="EMBL/GenBank/DDBJ databases">
        <title>Sequencing the genomes of 1000 actinobacteria strains.</title>
        <authorList>
            <person name="Klenk H.-P."/>
        </authorList>
    </citation>
    <scope>NUCLEOTIDE SEQUENCE [LARGE SCALE GENOMIC DNA]</scope>
    <source>
        <strain evidence="8 9">DSM 44598</strain>
    </source>
</reference>
<dbReference type="CDD" id="cd14014">
    <property type="entry name" value="STKc_PknB_like"/>
    <property type="match status" value="1"/>
</dbReference>
<organism evidence="8 9">
    <name type="scientific">Nocardiopsis metallicus</name>
    <dbReference type="NCBI Taxonomy" id="179819"/>
    <lineage>
        <taxon>Bacteria</taxon>
        <taxon>Bacillati</taxon>
        <taxon>Actinomycetota</taxon>
        <taxon>Actinomycetes</taxon>
        <taxon>Streptosporangiales</taxon>
        <taxon>Nocardiopsidaceae</taxon>
        <taxon>Nocardiopsis</taxon>
    </lineage>
</organism>
<accession>A0A840W992</accession>
<feature type="domain" description="Protein kinase" evidence="7">
    <location>
        <begin position="15"/>
        <end position="276"/>
    </location>
</feature>
<gene>
    <name evidence="8" type="ORF">HNR07_004716</name>
</gene>
<dbReference type="Gene3D" id="1.10.510.10">
    <property type="entry name" value="Transferase(Phosphotransferase) domain 1"/>
    <property type="match status" value="1"/>
</dbReference>
<evidence type="ECO:0000256" key="1">
    <source>
        <dbReference type="ARBA" id="ARBA00022679"/>
    </source>
</evidence>
<dbReference type="RefSeq" id="WP_184366760.1">
    <property type="nucleotide sequence ID" value="NZ_BAAAKM010000055.1"/>
</dbReference>
<keyword evidence="1" id="KW-0808">Transferase</keyword>
<feature type="compositionally biased region" description="Pro residues" evidence="6">
    <location>
        <begin position="365"/>
        <end position="375"/>
    </location>
</feature>
<evidence type="ECO:0000256" key="3">
    <source>
        <dbReference type="ARBA" id="ARBA00022777"/>
    </source>
</evidence>
<dbReference type="SUPFAM" id="SSF56112">
    <property type="entry name" value="Protein kinase-like (PK-like)"/>
    <property type="match status" value="1"/>
</dbReference>
<dbReference type="PROSITE" id="PS00107">
    <property type="entry name" value="PROTEIN_KINASE_ATP"/>
    <property type="match status" value="1"/>
</dbReference>
<dbReference type="GO" id="GO:0005524">
    <property type="term" value="F:ATP binding"/>
    <property type="evidence" value="ECO:0007669"/>
    <property type="project" value="UniProtKB-UniRule"/>
</dbReference>
<feature type="region of interest" description="Disordered" evidence="6">
    <location>
        <begin position="357"/>
        <end position="377"/>
    </location>
</feature>
<evidence type="ECO:0000256" key="5">
    <source>
        <dbReference type="PROSITE-ProRule" id="PRU10141"/>
    </source>
</evidence>
<evidence type="ECO:0000313" key="9">
    <source>
        <dbReference type="Proteomes" id="UP000579647"/>
    </source>
</evidence>
<keyword evidence="2 5" id="KW-0547">Nucleotide-binding</keyword>
<dbReference type="InterPro" id="IPR008271">
    <property type="entry name" value="Ser/Thr_kinase_AS"/>
</dbReference>
<proteinExistence type="predicted"/>
<dbReference type="EMBL" id="JACHDO010000001">
    <property type="protein sequence ID" value="MBB5493579.1"/>
    <property type="molecule type" value="Genomic_DNA"/>
</dbReference>
<evidence type="ECO:0000259" key="7">
    <source>
        <dbReference type="PROSITE" id="PS50011"/>
    </source>
</evidence>
<sequence length="692" mass="74078">MLPLCSDDPHAIGPHRLLARLGSGGMGKVYLARTPHGHLAALKVVKEDLAHDHQFRARFAREVRTAQRVHGPFTPAVVDADPEAPAPWMATEYVPGPTLKEAVRANGPFPEPSLRVLTLGMARALHTIHTAGLMHRDLKPSNILLSPRGPQVIDFGIARAVEGTVLTRTGQTFGTPAYTSPEQITGREVGPASDVFSLAGVVVHAATGQPPFGHGKAAELLARVVSDQADLKGAPEHLRPLLERCLAKDPAERPTADEIVQTLSTEPLPSAEHGWLPAQVNQSIEAHHSHTRAALDATPPTTATGLAEAARTASEGTRAVPPHTRGRTALIAGSAALAVVTMIGTVGLLAASPWPDAAADDDPATEPPRTVPPAEPSRVFDDRVLGIAFAPHGESLYVSGVDHLVEVDWETGEELARFDDRPNDLTVGVDGTLVSAFANAVVLRGPDHGISLRLEDPDLRGWSRPVLSEDGTRMAVAVDDAEENTLVQLWDLDDEEVEFEVETDSIRRKLAFNADESLLLVSDYTGDGTSAVWDLTTQETVAEFPNEDFPPVPREGSDADPHMKHLTFHPTDPSVLAVSTGPEDTVLYDLDTGETTAFEAPETRGQELLELHFSPDGSQLVGSGSGSASFRGGRVWDTATGELLTEEGVPLYYLLDHHPQGGVIATVTPLADDENLLIVDAETFEVLHEYPH</sequence>